<accession>A0ACC0K9N6</accession>
<name>A0ACC0K9N6_CHOFU</name>
<evidence type="ECO:0000313" key="1">
    <source>
        <dbReference type="EMBL" id="KAI8433138.1"/>
    </source>
</evidence>
<dbReference type="Proteomes" id="UP001064048">
    <property type="component" value="Chromosome 24"/>
</dbReference>
<comment type="caution">
    <text evidence="1">The sequence shown here is derived from an EMBL/GenBank/DDBJ whole genome shotgun (WGS) entry which is preliminary data.</text>
</comment>
<reference evidence="1 2" key="1">
    <citation type="journal article" date="2022" name="Genome Biol. Evol.">
        <title>The Spruce Budworm Genome: Reconstructing the Evolutionary History of Antifreeze Proteins.</title>
        <authorList>
            <person name="Beliveau C."/>
            <person name="Gagne P."/>
            <person name="Picq S."/>
            <person name="Vernygora O."/>
            <person name="Keeling C.I."/>
            <person name="Pinkney K."/>
            <person name="Doucet D."/>
            <person name="Wen F."/>
            <person name="Johnston J.S."/>
            <person name="Maaroufi H."/>
            <person name="Boyle B."/>
            <person name="Laroche J."/>
            <person name="Dewar K."/>
            <person name="Juretic N."/>
            <person name="Blackburn G."/>
            <person name="Nisole A."/>
            <person name="Brunet B."/>
            <person name="Brandao M."/>
            <person name="Lumley L."/>
            <person name="Duan J."/>
            <person name="Quan G."/>
            <person name="Lucarotti C.J."/>
            <person name="Roe A.D."/>
            <person name="Sperling F.A.H."/>
            <person name="Levesque R.C."/>
            <person name="Cusson M."/>
        </authorList>
    </citation>
    <scope>NUCLEOTIDE SEQUENCE [LARGE SCALE GENOMIC DNA]</scope>
    <source>
        <strain evidence="1">Glfc:IPQL:Cfum</strain>
    </source>
</reference>
<evidence type="ECO:0000313" key="2">
    <source>
        <dbReference type="Proteomes" id="UP001064048"/>
    </source>
</evidence>
<gene>
    <name evidence="1" type="ORF">MSG28_013985</name>
</gene>
<keyword evidence="2" id="KW-1185">Reference proteome</keyword>
<sequence length="139" mass="15611">MTIHLVTPIKNPQLENKKFNSSQLVLNFEFVSERARQASAVRFYVQLFDFAVVDNHRKSLGAEPAEGGQSCAEVQGLDEVAAGVGEHANLKAKRKQMYKARRMEAETKFRDNKPMIGPEVCTTHDTDRIAVKPHSSIKK</sequence>
<organism evidence="1 2">
    <name type="scientific">Choristoneura fumiferana</name>
    <name type="common">Spruce budworm moth</name>
    <name type="synonym">Archips fumiferana</name>
    <dbReference type="NCBI Taxonomy" id="7141"/>
    <lineage>
        <taxon>Eukaryota</taxon>
        <taxon>Metazoa</taxon>
        <taxon>Ecdysozoa</taxon>
        <taxon>Arthropoda</taxon>
        <taxon>Hexapoda</taxon>
        <taxon>Insecta</taxon>
        <taxon>Pterygota</taxon>
        <taxon>Neoptera</taxon>
        <taxon>Endopterygota</taxon>
        <taxon>Lepidoptera</taxon>
        <taxon>Glossata</taxon>
        <taxon>Ditrysia</taxon>
        <taxon>Tortricoidea</taxon>
        <taxon>Tortricidae</taxon>
        <taxon>Tortricinae</taxon>
        <taxon>Choristoneura</taxon>
    </lineage>
</organism>
<proteinExistence type="predicted"/>
<dbReference type="EMBL" id="CM046124">
    <property type="protein sequence ID" value="KAI8433138.1"/>
    <property type="molecule type" value="Genomic_DNA"/>
</dbReference>
<protein>
    <submittedName>
        <fullName evidence="1">Uncharacterized protein</fullName>
    </submittedName>
</protein>